<accession>A0A6B3W430</accession>
<protein>
    <recommendedName>
        <fullName evidence="6">Lipoprotein YvcA</fullName>
    </recommendedName>
</protein>
<comment type="caution">
    <text evidence="3">The sequence shown here is derived from an EMBL/GenBank/DDBJ whole genome shotgun (WGS) entry which is preliminary data.</text>
</comment>
<keyword evidence="4" id="KW-1185">Reference proteome</keyword>
<dbReference type="Proteomes" id="UP000570010">
    <property type="component" value="Unassembled WGS sequence"/>
</dbReference>
<evidence type="ECO:0000313" key="3">
    <source>
        <dbReference type="EMBL" id="NEY82676.1"/>
    </source>
</evidence>
<evidence type="ECO:0000256" key="1">
    <source>
        <dbReference type="SAM" id="MobiDB-lite"/>
    </source>
</evidence>
<evidence type="ECO:0008006" key="6">
    <source>
        <dbReference type="Google" id="ProtNLM"/>
    </source>
</evidence>
<sequence>MKEKDNKQDQQASVSETSETSETSKTVASTDEFTQKYIDSSKEVKDGYYLFKSKTNGYTMLFPINGKISNTSVDQRGDHYEGFTFGAKALERNLSYYFMITYEDSAATSLVDGNLKLLSAAANYEGDYETFTHNSKTYYYAKSTFMTDEIKHYQYFSFIKSDKNEKGLRYYLDVSCIDENKECLAGSEELEEEFLSLIKSVDFLE</sequence>
<gene>
    <name evidence="3" type="ORF">G4D64_14460</name>
    <name evidence="2" type="ORF">H1Z61_07430</name>
</gene>
<dbReference type="RefSeq" id="WP_163243077.1">
    <property type="nucleotide sequence ID" value="NZ_JAAIWN010000041.1"/>
</dbReference>
<name>A0A6B3W430_9BACI</name>
<dbReference type="Proteomes" id="UP000472971">
    <property type="component" value="Unassembled WGS sequence"/>
</dbReference>
<dbReference type="AlphaFoldDB" id="A0A6B3W430"/>
<feature type="compositionally biased region" description="Low complexity" evidence="1">
    <location>
        <begin position="12"/>
        <end position="28"/>
    </location>
</feature>
<evidence type="ECO:0000313" key="2">
    <source>
        <dbReference type="EMBL" id="MBA4536980.1"/>
    </source>
</evidence>
<evidence type="ECO:0000313" key="4">
    <source>
        <dbReference type="Proteomes" id="UP000472971"/>
    </source>
</evidence>
<feature type="region of interest" description="Disordered" evidence="1">
    <location>
        <begin position="1"/>
        <end position="28"/>
    </location>
</feature>
<reference evidence="2 5" key="2">
    <citation type="submission" date="2020-07" db="EMBL/GenBank/DDBJ databases">
        <authorList>
            <person name="Feng H."/>
        </authorList>
    </citation>
    <scope>NUCLEOTIDE SEQUENCE [LARGE SCALE GENOMIC DNA]</scope>
    <source>
        <strain evidence="2">S-12</strain>
        <strain evidence="5">s-12</strain>
    </source>
</reference>
<reference evidence="3 4" key="1">
    <citation type="submission" date="2020-02" db="EMBL/GenBank/DDBJ databases">
        <title>Bacillus aquiflavi sp. nov., isolated from yellow water of strong flavor Chinese baijiu in Yibin region of China.</title>
        <authorList>
            <person name="Xie J."/>
        </authorList>
    </citation>
    <scope>NUCLEOTIDE SEQUENCE [LARGE SCALE GENOMIC DNA]</scope>
    <source>
        <strain evidence="3 4">3H-10</strain>
    </source>
</reference>
<organism evidence="3 4">
    <name type="scientific">Bacillus aquiflavi</name>
    <dbReference type="NCBI Taxonomy" id="2672567"/>
    <lineage>
        <taxon>Bacteria</taxon>
        <taxon>Bacillati</taxon>
        <taxon>Bacillota</taxon>
        <taxon>Bacilli</taxon>
        <taxon>Bacillales</taxon>
        <taxon>Bacillaceae</taxon>
        <taxon>Bacillus</taxon>
    </lineage>
</organism>
<dbReference type="EMBL" id="JACEIO010000013">
    <property type="protein sequence ID" value="MBA4536980.1"/>
    <property type="molecule type" value="Genomic_DNA"/>
</dbReference>
<dbReference type="EMBL" id="JAAIWN010000041">
    <property type="protein sequence ID" value="NEY82676.1"/>
    <property type="molecule type" value="Genomic_DNA"/>
</dbReference>
<proteinExistence type="predicted"/>
<evidence type="ECO:0000313" key="5">
    <source>
        <dbReference type="Proteomes" id="UP000570010"/>
    </source>
</evidence>